<organism evidence="2 3">
    <name type="scientific">Cucurbita argyrosperma subsp. sororia</name>
    <dbReference type="NCBI Taxonomy" id="37648"/>
    <lineage>
        <taxon>Eukaryota</taxon>
        <taxon>Viridiplantae</taxon>
        <taxon>Streptophyta</taxon>
        <taxon>Embryophyta</taxon>
        <taxon>Tracheophyta</taxon>
        <taxon>Spermatophyta</taxon>
        <taxon>Magnoliopsida</taxon>
        <taxon>eudicotyledons</taxon>
        <taxon>Gunneridae</taxon>
        <taxon>Pentapetalae</taxon>
        <taxon>rosids</taxon>
        <taxon>fabids</taxon>
        <taxon>Cucurbitales</taxon>
        <taxon>Cucurbitaceae</taxon>
        <taxon>Cucurbiteae</taxon>
        <taxon>Cucurbita</taxon>
    </lineage>
</organism>
<dbReference type="AlphaFoldDB" id="A0AAV6M797"/>
<sequence>MAVEAAKPVMVIGIDDSEHAVAALEWTLDKFFSRTVRLQPFKLVVVHVKPSPDVFVGVSGPGRSVETYQALDDDLKRKAARTIELAREICAAKSVTVEFRFLDLPYLSLLNLGLNGYELAMILKCDPIVFDGEFEVEEGDARYVLCEAANKHRASVLVVGSRGHGAIKRALMGSVSDYCAHQAPCSVMIVKMKARSNKNSA</sequence>
<dbReference type="PANTHER" id="PTHR46553">
    <property type="entry name" value="ADENINE NUCLEOTIDE ALPHA HYDROLASES-LIKE SUPERFAMILY PROTEIN"/>
    <property type="match status" value="1"/>
</dbReference>
<dbReference type="Proteomes" id="UP000685013">
    <property type="component" value="Chromosome 17"/>
</dbReference>
<dbReference type="Pfam" id="PF00582">
    <property type="entry name" value="Usp"/>
    <property type="match status" value="1"/>
</dbReference>
<evidence type="ECO:0000313" key="2">
    <source>
        <dbReference type="EMBL" id="KAG6575831.1"/>
    </source>
</evidence>
<accession>A0AAV6M797</accession>
<feature type="non-terminal residue" evidence="2">
    <location>
        <position position="1"/>
    </location>
</feature>
<evidence type="ECO:0000313" key="3">
    <source>
        <dbReference type="Proteomes" id="UP000685013"/>
    </source>
</evidence>
<reference evidence="2 3" key="1">
    <citation type="journal article" date="2021" name="Hortic Res">
        <title>The domestication of Cucurbita argyrosperma as revealed by the genome of its wild relative.</title>
        <authorList>
            <person name="Barrera-Redondo J."/>
            <person name="Sanchez-de la Vega G."/>
            <person name="Aguirre-Liguori J.A."/>
            <person name="Castellanos-Morales G."/>
            <person name="Gutierrez-Guerrero Y.T."/>
            <person name="Aguirre-Dugua X."/>
            <person name="Aguirre-Planter E."/>
            <person name="Tenaillon M.I."/>
            <person name="Lira-Saade R."/>
            <person name="Eguiarte L.E."/>
        </authorList>
    </citation>
    <scope>NUCLEOTIDE SEQUENCE [LARGE SCALE GENOMIC DNA]</scope>
    <source>
        <strain evidence="2">JBR-2021</strain>
    </source>
</reference>
<evidence type="ECO:0000259" key="1">
    <source>
        <dbReference type="Pfam" id="PF00582"/>
    </source>
</evidence>
<feature type="domain" description="UspA" evidence="1">
    <location>
        <begin position="10"/>
        <end position="191"/>
    </location>
</feature>
<gene>
    <name evidence="2" type="ORF">SDJN03_26470</name>
</gene>
<dbReference type="EMBL" id="JAGKQH010000017">
    <property type="protein sequence ID" value="KAG6575831.1"/>
    <property type="molecule type" value="Genomic_DNA"/>
</dbReference>
<protein>
    <submittedName>
        <fullName evidence="2">Universal stress protein A-like protein</fullName>
    </submittedName>
</protein>
<dbReference type="CDD" id="cd23659">
    <property type="entry name" value="USP_At3g01520-like"/>
    <property type="match status" value="1"/>
</dbReference>
<dbReference type="InterPro" id="IPR006016">
    <property type="entry name" value="UspA"/>
</dbReference>
<dbReference type="PANTHER" id="PTHR46553:SF3">
    <property type="entry name" value="ADENINE NUCLEOTIDE ALPHA HYDROLASES-LIKE SUPERFAMILY PROTEIN"/>
    <property type="match status" value="1"/>
</dbReference>
<keyword evidence="3" id="KW-1185">Reference proteome</keyword>
<proteinExistence type="predicted"/>
<name>A0AAV6M797_9ROSI</name>
<comment type="caution">
    <text evidence="2">The sequence shown here is derived from an EMBL/GenBank/DDBJ whole genome shotgun (WGS) entry which is preliminary data.</text>
</comment>